<organism evidence="2 3">
    <name type="scientific">Filomicrobium insigne</name>
    <dbReference type="NCBI Taxonomy" id="418854"/>
    <lineage>
        <taxon>Bacteria</taxon>
        <taxon>Pseudomonadati</taxon>
        <taxon>Pseudomonadota</taxon>
        <taxon>Alphaproteobacteria</taxon>
        <taxon>Hyphomicrobiales</taxon>
        <taxon>Hyphomicrobiaceae</taxon>
        <taxon>Filomicrobium</taxon>
    </lineage>
</organism>
<dbReference type="InterPro" id="IPR011051">
    <property type="entry name" value="RmlC_Cupin_sf"/>
</dbReference>
<dbReference type="InterPro" id="IPR014710">
    <property type="entry name" value="RmlC-like_jellyroll"/>
</dbReference>
<accession>A0A1H0JMW4</accession>
<name>A0A1H0JMW4_9HYPH</name>
<keyword evidence="1" id="KW-0732">Signal</keyword>
<reference evidence="2 3" key="1">
    <citation type="submission" date="2016-10" db="EMBL/GenBank/DDBJ databases">
        <authorList>
            <person name="Varghese N."/>
            <person name="Submissions S."/>
        </authorList>
    </citation>
    <scope>NUCLEOTIDE SEQUENCE [LARGE SCALE GENOMIC DNA]</scope>
    <source>
        <strain evidence="2 3">CGMCC 1.6497</strain>
    </source>
</reference>
<dbReference type="EMBL" id="FNJC01000001">
    <property type="protein sequence ID" value="SDO45108.1"/>
    <property type="molecule type" value="Genomic_DNA"/>
</dbReference>
<evidence type="ECO:0000256" key="1">
    <source>
        <dbReference type="SAM" id="SignalP"/>
    </source>
</evidence>
<protein>
    <recommendedName>
        <fullName evidence="4">DUF4437 domain-containing protein</fullName>
    </recommendedName>
</protein>
<evidence type="ECO:0008006" key="4">
    <source>
        <dbReference type="Google" id="ProtNLM"/>
    </source>
</evidence>
<sequence length="152" mass="16339">MTTTIIAFSLALLAFGFASAPALAEDKFVPSTIKSAADYEWQEFAPGTPLTFVPLWGDRSSDGEYAILLKLPAGFSSGTHAHTHDYHGINIQGAWVHTDRVATDEKGLPPGSLVTQPGLSMHADHCKGPEDCILLIYQKGKSDFIPKPKSAN</sequence>
<comment type="caution">
    <text evidence="2">The sequence shown here is derived from an EMBL/GenBank/DDBJ whole genome shotgun (WGS) entry which is preliminary data.</text>
</comment>
<proteinExistence type="predicted"/>
<evidence type="ECO:0000313" key="2">
    <source>
        <dbReference type="EMBL" id="SDO45108.1"/>
    </source>
</evidence>
<dbReference type="Pfam" id="PF14499">
    <property type="entry name" value="DUF4437"/>
    <property type="match status" value="1"/>
</dbReference>
<dbReference type="InterPro" id="IPR028013">
    <property type="entry name" value="DUF4437"/>
</dbReference>
<feature type="signal peptide" evidence="1">
    <location>
        <begin position="1"/>
        <end position="24"/>
    </location>
</feature>
<dbReference type="Proteomes" id="UP000198795">
    <property type="component" value="Unassembled WGS sequence"/>
</dbReference>
<gene>
    <name evidence="2" type="ORF">SAMN04488061_1213</name>
</gene>
<keyword evidence="3" id="KW-1185">Reference proteome</keyword>
<feature type="chain" id="PRO_5047354018" description="DUF4437 domain-containing protein" evidence="1">
    <location>
        <begin position="25"/>
        <end position="152"/>
    </location>
</feature>
<dbReference type="Gene3D" id="2.60.120.10">
    <property type="entry name" value="Jelly Rolls"/>
    <property type="match status" value="1"/>
</dbReference>
<evidence type="ECO:0000313" key="3">
    <source>
        <dbReference type="Proteomes" id="UP000198795"/>
    </source>
</evidence>
<dbReference type="RefSeq" id="WP_090227204.1">
    <property type="nucleotide sequence ID" value="NZ_FNJC01000001.1"/>
</dbReference>
<dbReference type="SUPFAM" id="SSF51182">
    <property type="entry name" value="RmlC-like cupins"/>
    <property type="match status" value="1"/>
</dbReference>